<sequence length="367" mass="41685">MKAEKVSRERNPIVLLLSRSCGTGRRTVAGWVEGARVVRGNRMPDVTINSAPPSVAVDRPASTGVMPADQPWRIGLEELSDAERARVFPSVRRRWTERLPLLYPLAVRYHRMLKRIEWMRSSTPYAQRRQADDLPVRVERHRSLLMRQLGETEMWMQRNKVTNLRLACAQIDGLLIRPGETFSFNQVVGNATRRKGYVMGMRLSNGQAKAGIGGGICQLANLLHWMVLHSPMTVTERSTHSFDPFPDNGRVLPWGVGCSIVYNYVDLQFRNDTDLTFQLRVGVGDRYLEGSILADAATKSSYRVFARGERFLRVGADYFRRNEIWRTVIDRRTGTAIRDELIRENVALAKYVPVGVDVLDVSDTRTG</sequence>
<dbReference type="PANTHER" id="PTHR35788:SF1">
    <property type="entry name" value="EXPORTED PROTEIN"/>
    <property type="match status" value="1"/>
</dbReference>
<evidence type="ECO:0000313" key="2">
    <source>
        <dbReference type="Proteomes" id="UP000295573"/>
    </source>
</evidence>
<gene>
    <name evidence="1" type="ORF">EV646_106199</name>
</gene>
<dbReference type="InterPro" id="IPR007391">
    <property type="entry name" value="Vancomycin_resist_VanW"/>
</dbReference>
<proteinExistence type="predicted"/>
<name>A0A4V2S454_9ACTN</name>
<dbReference type="EMBL" id="SLWR01000006">
    <property type="protein sequence ID" value="TCO46960.1"/>
    <property type="molecule type" value="Genomic_DNA"/>
</dbReference>
<protein>
    <submittedName>
        <fullName evidence="1">Vancomycin resistance protein VanW</fullName>
    </submittedName>
</protein>
<dbReference type="InterPro" id="IPR052913">
    <property type="entry name" value="Glycopeptide_resist_protein"/>
</dbReference>
<dbReference type="Pfam" id="PF04294">
    <property type="entry name" value="VanW"/>
    <property type="match status" value="1"/>
</dbReference>
<organism evidence="1 2">
    <name type="scientific">Kribbella antiqua</name>
    <dbReference type="NCBI Taxonomy" id="2512217"/>
    <lineage>
        <taxon>Bacteria</taxon>
        <taxon>Bacillati</taxon>
        <taxon>Actinomycetota</taxon>
        <taxon>Actinomycetes</taxon>
        <taxon>Propionibacteriales</taxon>
        <taxon>Kribbellaceae</taxon>
        <taxon>Kribbella</taxon>
    </lineage>
</organism>
<reference evidence="1 2" key="1">
    <citation type="journal article" date="2015" name="Stand. Genomic Sci.">
        <title>Genomic Encyclopedia of Bacterial and Archaeal Type Strains, Phase III: the genomes of soil and plant-associated and newly described type strains.</title>
        <authorList>
            <person name="Whitman W.B."/>
            <person name="Woyke T."/>
            <person name="Klenk H.P."/>
            <person name="Zhou Y."/>
            <person name="Lilburn T.G."/>
            <person name="Beck B.J."/>
            <person name="De Vos P."/>
            <person name="Vandamme P."/>
            <person name="Eisen J.A."/>
            <person name="Garrity G."/>
            <person name="Hugenholtz P."/>
            <person name="Kyrpides N.C."/>
        </authorList>
    </citation>
    <scope>NUCLEOTIDE SEQUENCE [LARGE SCALE GENOMIC DNA]</scope>
    <source>
        <strain evidence="1 2">VKM Ac-2541</strain>
    </source>
</reference>
<comment type="caution">
    <text evidence="1">The sequence shown here is derived from an EMBL/GenBank/DDBJ whole genome shotgun (WGS) entry which is preliminary data.</text>
</comment>
<dbReference type="Proteomes" id="UP000295573">
    <property type="component" value="Unassembled WGS sequence"/>
</dbReference>
<evidence type="ECO:0000313" key="1">
    <source>
        <dbReference type="EMBL" id="TCO46960.1"/>
    </source>
</evidence>
<dbReference type="AlphaFoldDB" id="A0A4V2S454"/>
<accession>A0A4V2S454</accession>
<keyword evidence="2" id="KW-1185">Reference proteome</keyword>
<dbReference type="PANTHER" id="PTHR35788">
    <property type="entry name" value="EXPORTED PROTEIN-RELATED"/>
    <property type="match status" value="1"/>
</dbReference>